<dbReference type="InterPro" id="IPR035985">
    <property type="entry name" value="Ubiquitin-activating_enz"/>
</dbReference>
<dbReference type="Gene3D" id="3.40.50.720">
    <property type="entry name" value="NAD(P)-binding Rossmann-like Domain"/>
    <property type="match status" value="1"/>
</dbReference>
<protein>
    <submittedName>
        <fullName evidence="2">tRNA threonylcarbamoyladenosine dehydratase</fullName>
        <ecNumber evidence="2">6.1.-.-</ecNumber>
    </submittedName>
</protein>
<gene>
    <name evidence="2" type="primary">tcdA_2</name>
    <name evidence="2" type="ORF">SDC9_20957</name>
</gene>
<dbReference type="EMBL" id="VSSQ01000085">
    <property type="protein sequence ID" value="MPL75136.1"/>
    <property type="molecule type" value="Genomic_DNA"/>
</dbReference>
<dbReference type="EC" id="6.1.-.-" evidence="2"/>
<name>A0A644U857_9ZZZZ</name>
<dbReference type="PANTHER" id="PTHR43267">
    <property type="entry name" value="TRNA THREONYLCARBAMOYLADENOSINE DEHYDRATASE"/>
    <property type="match status" value="1"/>
</dbReference>
<dbReference type="CDD" id="cd00755">
    <property type="entry name" value="YgdL_like"/>
    <property type="match status" value="1"/>
</dbReference>
<keyword evidence="2" id="KW-0436">Ligase</keyword>
<dbReference type="FunFam" id="3.40.50.720:FF:000141">
    <property type="entry name" value="tRNA threonylcarbamoyladenosine dehydratase"/>
    <property type="match status" value="1"/>
</dbReference>
<dbReference type="GO" id="GO:0008641">
    <property type="term" value="F:ubiquitin-like modifier activating enzyme activity"/>
    <property type="evidence" value="ECO:0007669"/>
    <property type="project" value="InterPro"/>
</dbReference>
<reference evidence="2" key="1">
    <citation type="submission" date="2019-08" db="EMBL/GenBank/DDBJ databases">
        <authorList>
            <person name="Kucharzyk K."/>
            <person name="Murdoch R.W."/>
            <person name="Higgins S."/>
            <person name="Loffler F."/>
        </authorList>
    </citation>
    <scope>NUCLEOTIDE SEQUENCE</scope>
</reference>
<evidence type="ECO:0000313" key="2">
    <source>
        <dbReference type="EMBL" id="MPL75136.1"/>
    </source>
</evidence>
<proteinExistence type="predicted"/>
<dbReference type="PANTHER" id="PTHR43267:SF1">
    <property type="entry name" value="TRNA THREONYLCARBAMOYLADENOSINE DEHYDRATASE"/>
    <property type="match status" value="1"/>
</dbReference>
<accession>A0A644U857</accession>
<comment type="caution">
    <text evidence="2">The sequence shown here is derived from an EMBL/GenBank/DDBJ whole genome shotgun (WGS) entry which is preliminary data.</text>
</comment>
<dbReference type="InterPro" id="IPR045886">
    <property type="entry name" value="ThiF/MoeB/HesA"/>
</dbReference>
<dbReference type="GO" id="GO:0061503">
    <property type="term" value="F:tRNA threonylcarbamoyladenosine dehydratase"/>
    <property type="evidence" value="ECO:0007669"/>
    <property type="project" value="TreeGrafter"/>
</dbReference>
<feature type="domain" description="THIF-type NAD/FAD binding fold" evidence="1">
    <location>
        <begin position="10"/>
        <end position="245"/>
    </location>
</feature>
<dbReference type="AlphaFoldDB" id="A0A644U857"/>
<dbReference type="GO" id="GO:0061504">
    <property type="term" value="P:cyclic threonylcarbamoyladenosine biosynthetic process"/>
    <property type="evidence" value="ECO:0007669"/>
    <property type="project" value="TreeGrafter"/>
</dbReference>
<dbReference type="InterPro" id="IPR000594">
    <property type="entry name" value="ThiF_NAD_FAD-bd"/>
</dbReference>
<organism evidence="2">
    <name type="scientific">bioreactor metagenome</name>
    <dbReference type="NCBI Taxonomy" id="1076179"/>
    <lineage>
        <taxon>unclassified sequences</taxon>
        <taxon>metagenomes</taxon>
        <taxon>ecological metagenomes</taxon>
    </lineage>
</organism>
<evidence type="ECO:0000259" key="1">
    <source>
        <dbReference type="Pfam" id="PF00899"/>
    </source>
</evidence>
<sequence>MNEFSRTELLLGKAGLAKLAESKVAVFGIGGVGSFVVEGLVRAGVGKFILVDDDCICRTNINRQLHATTKTVGQPKVEAMKRRILEINPRAQVETFQEFYLPDTADQLIREDYDYIVDAIDTVTAKLDLVMKAKQFNIPIICSMGAGNKLDPTKFEVADIFSTSVDPLARVMRQQLKKRGITALKVVYSKEEPLIPVETDETSCAKGCICPTGTTRKCTARRQIPGSVSFVPSVAGLIIAGEVIKDIVFNRV</sequence>
<dbReference type="SUPFAM" id="SSF69572">
    <property type="entry name" value="Activating enzymes of the ubiquitin-like proteins"/>
    <property type="match status" value="1"/>
</dbReference>
<dbReference type="Pfam" id="PF00899">
    <property type="entry name" value="ThiF"/>
    <property type="match status" value="1"/>
</dbReference>